<dbReference type="FunFam" id="3.20.20.140:FF:000004">
    <property type="entry name" value="N-acetylglucosamine-6-phosphate deacetylase"/>
    <property type="match status" value="1"/>
</dbReference>
<dbReference type="Gene3D" id="2.30.40.10">
    <property type="entry name" value="Urease, subunit C, domain 1"/>
    <property type="match status" value="1"/>
</dbReference>
<evidence type="ECO:0000256" key="11">
    <source>
        <dbReference type="PIRSR" id="PIRSR038994-2"/>
    </source>
</evidence>
<keyword evidence="5 9" id="KW-0378">Hydrolase</keyword>
<comment type="similarity">
    <text evidence="1 9">Belongs to the metallo-dependent hydrolases superfamily. NagA family.</text>
</comment>
<protein>
    <recommendedName>
        <fullName evidence="3">N-acetylglucosamine-6-phosphate deacetylase</fullName>
        <ecNumber evidence="2">3.5.1.25</ecNumber>
    </recommendedName>
</protein>
<evidence type="ECO:0000256" key="10">
    <source>
        <dbReference type="PIRSR" id="PIRSR038994-1"/>
    </source>
</evidence>
<feature type="binding site" evidence="12">
    <location>
        <position position="139"/>
    </location>
    <ligand>
        <name>Zn(2+)</name>
        <dbReference type="ChEBI" id="CHEBI:29105"/>
    </ligand>
</feature>
<sequence>MANSTFTLTNANVVTPNGVLYDGVVRVEDGLISFIGKWSELAQPEQDAWGKEAVDAKGGWVLPGFVDLHIHGGFGADFMDANAESYDKITKFHMEHGTTAMLATSMTQSHEALDRVMVAVDAYIKQGMKYTQLAGVHLEGPFVNPKYKGAQNDIYMIDPQIDWFEDWHARFPGLMKQVSLAPERDNATEAIRWLRAHNVNAAAAHTAATYDQVTAAANAGLNQAVHTFNAMTPIHHRDPGVAGAVLTDDRITAEIISDGIHVHPACIKMLSRTKAAGKLVMITDAMSAAGMPDGQYDLGGLAVTMKEGVCRLTDGGSLAGSTLTMIQAVKNMIQFTGLPLHEVSRLASLNPAKQIGIDGYTGSIEVGKQADLVWTDADLNIERVWVKGSTHM</sequence>
<dbReference type="NCBIfam" id="TIGR00221">
    <property type="entry name" value="nagA"/>
    <property type="match status" value="1"/>
</dbReference>
<dbReference type="Pfam" id="PF01979">
    <property type="entry name" value="Amidohydro_1"/>
    <property type="match status" value="1"/>
</dbReference>
<organism evidence="14 15">
    <name type="scientific">Paenibacillus alvei</name>
    <name type="common">Bacillus alvei</name>
    <dbReference type="NCBI Taxonomy" id="44250"/>
    <lineage>
        <taxon>Bacteria</taxon>
        <taxon>Bacillati</taxon>
        <taxon>Bacillota</taxon>
        <taxon>Bacilli</taxon>
        <taxon>Bacillales</taxon>
        <taxon>Paenibacillaceae</taxon>
        <taxon>Paenibacillus</taxon>
    </lineage>
</organism>
<dbReference type="GO" id="GO:0046872">
    <property type="term" value="F:metal ion binding"/>
    <property type="evidence" value="ECO:0007669"/>
    <property type="project" value="UniProtKB-KW"/>
</dbReference>
<dbReference type="GO" id="GO:0008448">
    <property type="term" value="F:N-acetylglucosamine-6-phosphate deacetylase activity"/>
    <property type="evidence" value="ECO:0007669"/>
    <property type="project" value="UniProtKB-EC"/>
</dbReference>
<dbReference type="PANTHER" id="PTHR11113">
    <property type="entry name" value="N-ACETYLGLUCOSAMINE-6-PHOSPHATE DEACETYLASE"/>
    <property type="match status" value="1"/>
</dbReference>
<gene>
    <name evidence="14" type="ORF">PBLR_10596</name>
</gene>
<feature type="binding site" evidence="11">
    <location>
        <position position="237"/>
    </location>
    <ligand>
        <name>substrate</name>
    </ligand>
</feature>
<dbReference type="RefSeq" id="WP_138184615.1">
    <property type="nucleotide sequence ID" value="NZ_LS992241.1"/>
</dbReference>
<dbReference type="InterPro" id="IPR011059">
    <property type="entry name" value="Metal-dep_hydrolase_composite"/>
</dbReference>
<evidence type="ECO:0000313" key="15">
    <source>
        <dbReference type="Proteomes" id="UP000304148"/>
    </source>
</evidence>
<comment type="cofactor">
    <cofactor evidence="12">
        <name>a divalent metal cation</name>
        <dbReference type="ChEBI" id="CHEBI:60240"/>
    </cofactor>
    <text evidence="12">Binds 1 divalent metal cation per subunit.</text>
</comment>
<accession>A0A383R765</accession>
<evidence type="ECO:0000256" key="3">
    <source>
        <dbReference type="ARBA" id="ARBA00018029"/>
    </source>
</evidence>
<feature type="binding site" evidence="11">
    <location>
        <position position="261"/>
    </location>
    <ligand>
        <name>substrate</name>
    </ligand>
</feature>
<evidence type="ECO:0000313" key="14">
    <source>
        <dbReference type="EMBL" id="SYX82176.1"/>
    </source>
</evidence>
<evidence type="ECO:0000259" key="13">
    <source>
        <dbReference type="Pfam" id="PF01979"/>
    </source>
</evidence>
<evidence type="ECO:0000256" key="2">
    <source>
        <dbReference type="ARBA" id="ARBA00011899"/>
    </source>
</evidence>
<evidence type="ECO:0000256" key="9">
    <source>
        <dbReference type="PIRNR" id="PIRNR038994"/>
    </source>
</evidence>
<feature type="binding site" evidence="12">
    <location>
        <position position="205"/>
    </location>
    <ligand>
        <name>Zn(2+)</name>
        <dbReference type="ChEBI" id="CHEBI:29105"/>
    </ligand>
</feature>
<feature type="binding site" evidence="12">
    <location>
        <position position="226"/>
    </location>
    <ligand>
        <name>Zn(2+)</name>
        <dbReference type="ChEBI" id="CHEBI:29105"/>
    </ligand>
</feature>
<dbReference type="InterPro" id="IPR006680">
    <property type="entry name" value="Amidohydro-rel"/>
</dbReference>
<dbReference type="PANTHER" id="PTHR11113:SF14">
    <property type="entry name" value="N-ACETYLGLUCOSAMINE-6-PHOSPHATE DEACETYLASE"/>
    <property type="match status" value="1"/>
</dbReference>
<evidence type="ECO:0000256" key="8">
    <source>
        <dbReference type="ARBA" id="ARBA00060590"/>
    </source>
</evidence>
<name>A0A383R765_PAEAL</name>
<dbReference type="Gene3D" id="3.20.20.140">
    <property type="entry name" value="Metal-dependent hydrolases"/>
    <property type="match status" value="1"/>
</dbReference>
<evidence type="ECO:0000256" key="6">
    <source>
        <dbReference type="ARBA" id="ARBA00023277"/>
    </source>
</evidence>
<comment type="pathway">
    <text evidence="8">Amino-sugar metabolism; N-acetylneuraminate degradation; D-fructose 6-phosphate from N-acetylneuraminate: step 4/5.</text>
</comment>
<dbReference type="SUPFAM" id="SSF51338">
    <property type="entry name" value="Composite domain of metallo-dependent hydrolases"/>
    <property type="match status" value="1"/>
</dbReference>
<evidence type="ECO:0000256" key="12">
    <source>
        <dbReference type="PIRSR" id="PIRSR038994-3"/>
    </source>
</evidence>
<dbReference type="CDD" id="cd00854">
    <property type="entry name" value="NagA"/>
    <property type="match status" value="1"/>
</dbReference>
<dbReference type="SUPFAM" id="SSF51556">
    <property type="entry name" value="Metallo-dependent hydrolases"/>
    <property type="match status" value="1"/>
</dbReference>
<dbReference type="InterPro" id="IPR032466">
    <property type="entry name" value="Metal_Hydrolase"/>
</dbReference>
<evidence type="ECO:0000256" key="5">
    <source>
        <dbReference type="ARBA" id="ARBA00022801"/>
    </source>
</evidence>
<reference evidence="15" key="1">
    <citation type="submission" date="2018-08" db="EMBL/GenBank/DDBJ databases">
        <authorList>
            <person name="Chevrot R."/>
        </authorList>
    </citation>
    <scope>NUCLEOTIDE SEQUENCE [LARGE SCALE GENOMIC DNA]</scope>
</reference>
<evidence type="ECO:0000256" key="1">
    <source>
        <dbReference type="ARBA" id="ARBA00010716"/>
    </source>
</evidence>
<feature type="binding site" evidence="11">
    <location>
        <position position="150"/>
    </location>
    <ligand>
        <name>substrate</name>
    </ligand>
</feature>
<dbReference type="GO" id="GO:0006046">
    <property type="term" value="P:N-acetylglucosamine catabolic process"/>
    <property type="evidence" value="ECO:0007669"/>
    <property type="project" value="TreeGrafter"/>
</dbReference>
<proteinExistence type="inferred from homology"/>
<dbReference type="AlphaFoldDB" id="A0A383R765"/>
<dbReference type="EC" id="3.5.1.25" evidence="2"/>
<evidence type="ECO:0000256" key="4">
    <source>
        <dbReference type="ARBA" id="ARBA00022723"/>
    </source>
</evidence>
<feature type="binding site" evidence="11">
    <location>
        <begin position="229"/>
        <end position="230"/>
    </location>
    <ligand>
        <name>substrate</name>
    </ligand>
</feature>
<dbReference type="Proteomes" id="UP000304148">
    <property type="component" value="Chromosome"/>
</dbReference>
<keyword evidence="6 9" id="KW-0119">Carbohydrate metabolism</keyword>
<evidence type="ECO:0000256" key="7">
    <source>
        <dbReference type="ARBA" id="ARBA00047647"/>
    </source>
</evidence>
<dbReference type="InterPro" id="IPR003764">
    <property type="entry name" value="GlcNAc_6-P_deAcase"/>
</dbReference>
<feature type="domain" description="Amidohydrolase-related" evidence="13">
    <location>
        <begin position="60"/>
        <end position="388"/>
    </location>
</feature>
<keyword evidence="4 12" id="KW-0479">Metal-binding</keyword>
<feature type="active site" description="Proton donor/acceptor" evidence="10">
    <location>
        <position position="284"/>
    </location>
</feature>
<dbReference type="EMBL" id="LS992241">
    <property type="protein sequence ID" value="SYX82176.1"/>
    <property type="molecule type" value="Genomic_DNA"/>
</dbReference>
<feature type="binding site" evidence="11">
    <location>
        <begin position="318"/>
        <end position="320"/>
    </location>
    <ligand>
        <name>substrate</name>
    </ligand>
</feature>
<dbReference type="PIRSF" id="PIRSF038994">
    <property type="entry name" value="NagA"/>
    <property type="match status" value="1"/>
</dbReference>
<comment type="catalytic activity">
    <reaction evidence="7">
        <text>N-acetyl-D-glucosamine 6-phosphate + H2O = D-glucosamine 6-phosphate + acetate</text>
        <dbReference type="Rhea" id="RHEA:22936"/>
        <dbReference type="ChEBI" id="CHEBI:15377"/>
        <dbReference type="ChEBI" id="CHEBI:30089"/>
        <dbReference type="ChEBI" id="CHEBI:57513"/>
        <dbReference type="ChEBI" id="CHEBI:58725"/>
        <dbReference type="EC" id="3.5.1.25"/>
    </reaction>
</comment>